<reference evidence="3" key="2">
    <citation type="submission" date="2020-09" db="EMBL/GenBank/DDBJ databases">
        <authorList>
            <person name="Sun Q."/>
            <person name="Zhou Y."/>
        </authorList>
    </citation>
    <scope>NUCLEOTIDE SEQUENCE</scope>
    <source>
        <strain evidence="3">CGMCC 4.7679</strain>
    </source>
</reference>
<reference evidence="3" key="1">
    <citation type="journal article" date="2014" name="Int. J. Syst. Evol. Microbiol.">
        <title>Complete genome sequence of Corynebacterium casei LMG S-19264T (=DSM 44701T), isolated from a smear-ripened cheese.</title>
        <authorList>
            <consortium name="US DOE Joint Genome Institute (JGI-PGF)"/>
            <person name="Walter F."/>
            <person name="Albersmeier A."/>
            <person name="Kalinowski J."/>
            <person name="Ruckert C."/>
        </authorList>
    </citation>
    <scope>NUCLEOTIDE SEQUENCE</scope>
    <source>
        <strain evidence="3">CGMCC 4.7679</strain>
    </source>
</reference>
<accession>A0A8H9J6J1</accession>
<keyword evidence="2" id="KW-0472">Membrane</keyword>
<evidence type="ECO:0000256" key="2">
    <source>
        <dbReference type="SAM" id="Phobius"/>
    </source>
</evidence>
<dbReference type="Proteomes" id="UP000658656">
    <property type="component" value="Unassembled WGS sequence"/>
</dbReference>
<gene>
    <name evidence="3" type="ORF">GCM10017566_67820</name>
</gene>
<name>A0A8H9J6J1_9PSEU</name>
<evidence type="ECO:0008006" key="5">
    <source>
        <dbReference type="Google" id="ProtNLM"/>
    </source>
</evidence>
<comment type="caution">
    <text evidence="3">The sequence shown here is derived from an EMBL/GenBank/DDBJ whole genome shotgun (WGS) entry which is preliminary data.</text>
</comment>
<dbReference type="RefSeq" id="WP_183176489.1">
    <property type="nucleotide sequence ID" value="NZ_BNAV01000017.1"/>
</dbReference>
<feature type="transmembrane region" description="Helical" evidence="2">
    <location>
        <begin position="20"/>
        <end position="42"/>
    </location>
</feature>
<keyword evidence="2" id="KW-0812">Transmembrane</keyword>
<proteinExistence type="predicted"/>
<keyword evidence="2" id="KW-1133">Transmembrane helix</keyword>
<evidence type="ECO:0000313" key="4">
    <source>
        <dbReference type="Proteomes" id="UP000658656"/>
    </source>
</evidence>
<dbReference type="AlphaFoldDB" id="A0A8H9J6J1"/>
<protein>
    <recommendedName>
        <fullName evidence="5">LPXTG cell wall anchor domain-containing protein</fullName>
    </recommendedName>
</protein>
<feature type="region of interest" description="Disordered" evidence="1">
    <location>
        <begin position="1"/>
        <end position="23"/>
    </location>
</feature>
<sequence length="47" mass="4477">MKVKPSGGVDTGGGDEPDNTGLAIGGAAVAGAATAAGAVLLLRRRTR</sequence>
<evidence type="ECO:0000313" key="3">
    <source>
        <dbReference type="EMBL" id="GHF84233.1"/>
    </source>
</evidence>
<organism evidence="3 4">
    <name type="scientific">Amycolatopsis bartoniae</name>
    <dbReference type="NCBI Taxonomy" id="941986"/>
    <lineage>
        <taxon>Bacteria</taxon>
        <taxon>Bacillati</taxon>
        <taxon>Actinomycetota</taxon>
        <taxon>Actinomycetes</taxon>
        <taxon>Pseudonocardiales</taxon>
        <taxon>Pseudonocardiaceae</taxon>
        <taxon>Amycolatopsis</taxon>
    </lineage>
</organism>
<keyword evidence="4" id="KW-1185">Reference proteome</keyword>
<evidence type="ECO:0000256" key="1">
    <source>
        <dbReference type="SAM" id="MobiDB-lite"/>
    </source>
</evidence>
<dbReference type="EMBL" id="BNAV01000017">
    <property type="protein sequence ID" value="GHF84233.1"/>
    <property type="molecule type" value="Genomic_DNA"/>
</dbReference>